<comment type="subcellular location">
    <subcellularLocation>
        <location evidence="1">Membrane</location>
    </subcellularLocation>
</comment>
<feature type="transmembrane region" description="Helical" evidence="6">
    <location>
        <begin position="141"/>
        <end position="159"/>
    </location>
</feature>
<evidence type="ECO:0000256" key="6">
    <source>
        <dbReference type="SAM" id="Phobius"/>
    </source>
</evidence>
<evidence type="ECO:0000313" key="9">
    <source>
        <dbReference type="Proteomes" id="UP000694423"/>
    </source>
</evidence>
<keyword evidence="6" id="KW-1133">Transmembrane helix</keyword>
<dbReference type="GO" id="GO:0016020">
    <property type="term" value="C:membrane"/>
    <property type="evidence" value="ECO:0007669"/>
    <property type="project" value="UniProtKB-SubCell"/>
</dbReference>
<dbReference type="InterPro" id="IPR015631">
    <property type="entry name" value="CD2/SLAM_rcpt"/>
</dbReference>
<dbReference type="AlphaFoldDB" id="A0A8C4JHP6"/>
<keyword evidence="3 6" id="KW-0472">Membrane</keyword>
<evidence type="ECO:0000256" key="4">
    <source>
        <dbReference type="ARBA" id="ARBA00023180"/>
    </source>
</evidence>
<dbReference type="Gene3D" id="2.60.40.10">
    <property type="entry name" value="Immunoglobulins"/>
    <property type="match status" value="1"/>
</dbReference>
<dbReference type="Ensembl" id="ENSDNVT00000011602.1">
    <property type="protein sequence ID" value="ENSDNVP00000009660.1"/>
    <property type="gene ID" value="ENSDNVG00000006819.1"/>
</dbReference>
<evidence type="ECO:0000259" key="7">
    <source>
        <dbReference type="Pfam" id="PF00047"/>
    </source>
</evidence>
<dbReference type="PANTHER" id="PTHR12080:SF55">
    <property type="entry name" value="LYMPHOCYTE FUNCTION-ASSOCIATED ANTIGEN 3"/>
    <property type="match status" value="1"/>
</dbReference>
<dbReference type="CDD" id="cd05775">
    <property type="entry name" value="IgV_CD2_like_N"/>
    <property type="match status" value="1"/>
</dbReference>
<evidence type="ECO:0000256" key="3">
    <source>
        <dbReference type="ARBA" id="ARBA00023136"/>
    </source>
</evidence>
<sequence length="209" mass="24115">SFADWEAHGALGLAWLACQLLSYGKTGCGVFGILGENFIFPVKIDKKLMEITWKKNKDKIAEWEEQSQTVYFTSLRNRGLLNKETGSLTIFNLEKNDAGTYTLEYLPIDEKNAWMNCVKNLHNFFLFKKTRKRTVYLSGDFHFLCILGLCPLGIYAIYLRHRIGLEAKMSCLVLRPITLQRSSQLAHCKWNGGRDFFLYMITSAWYKDG</sequence>
<dbReference type="InterPro" id="IPR013151">
    <property type="entry name" value="Immunoglobulin_dom"/>
</dbReference>
<proteinExistence type="predicted"/>
<accession>A0A8C4JHP6</accession>
<evidence type="ECO:0000256" key="5">
    <source>
        <dbReference type="ARBA" id="ARBA00023319"/>
    </source>
</evidence>
<dbReference type="InterPro" id="IPR036179">
    <property type="entry name" value="Ig-like_dom_sf"/>
</dbReference>
<keyword evidence="9" id="KW-1185">Reference proteome</keyword>
<evidence type="ECO:0000256" key="2">
    <source>
        <dbReference type="ARBA" id="ARBA00022729"/>
    </source>
</evidence>
<reference evidence="8" key="2">
    <citation type="submission" date="2025-09" db="UniProtKB">
        <authorList>
            <consortium name="Ensembl"/>
        </authorList>
    </citation>
    <scope>IDENTIFICATION</scope>
</reference>
<evidence type="ECO:0000256" key="1">
    <source>
        <dbReference type="ARBA" id="ARBA00004370"/>
    </source>
</evidence>
<dbReference type="InterPro" id="IPR013783">
    <property type="entry name" value="Ig-like_fold"/>
</dbReference>
<dbReference type="SUPFAM" id="SSF48726">
    <property type="entry name" value="Immunoglobulin"/>
    <property type="match status" value="1"/>
</dbReference>
<dbReference type="Proteomes" id="UP000694423">
    <property type="component" value="Unplaced"/>
</dbReference>
<reference evidence="8" key="1">
    <citation type="submission" date="2025-08" db="UniProtKB">
        <authorList>
            <consortium name="Ensembl"/>
        </authorList>
    </citation>
    <scope>IDENTIFICATION</scope>
</reference>
<organism evidence="8 9">
    <name type="scientific">Dromaius novaehollandiae</name>
    <name type="common">Emu</name>
    <dbReference type="NCBI Taxonomy" id="8790"/>
    <lineage>
        <taxon>Eukaryota</taxon>
        <taxon>Metazoa</taxon>
        <taxon>Chordata</taxon>
        <taxon>Craniata</taxon>
        <taxon>Vertebrata</taxon>
        <taxon>Euteleostomi</taxon>
        <taxon>Archelosauria</taxon>
        <taxon>Archosauria</taxon>
        <taxon>Dinosauria</taxon>
        <taxon>Saurischia</taxon>
        <taxon>Theropoda</taxon>
        <taxon>Coelurosauria</taxon>
        <taxon>Aves</taxon>
        <taxon>Palaeognathae</taxon>
        <taxon>Casuariiformes</taxon>
        <taxon>Dromaiidae</taxon>
        <taxon>Dromaius</taxon>
    </lineage>
</organism>
<feature type="domain" description="Immunoglobulin-like beta-sandwich" evidence="7">
    <location>
        <begin position="46"/>
        <end position="102"/>
    </location>
</feature>
<name>A0A8C4JHP6_DRONO</name>
<keyword evidence="6" id="KW-0812">Transmembrane</keyword>
<keyword evidence="2" id="KW-0732">Signal</keyword>
<dbReference type="PANTHER" id="PTHR12080">
    <property type="entry name" value="SIGNALING LYMPHOCYTIC ACTIVATION MOLECULE"/>
    <property type="match status" value="1"/>
</dbReference>
<keyword evidence="4" id="KW-0325">Glycoprotein</keyword>
<evidence type="ECO:0000313" key="8">
    <source>
        <dbReference type="Ensembl" id="ENSDNVP00000009660.1"/>
    </source>
</evidence>
<dbReference type="Pfam" id="PF00047">
    <property type="entry name" value="ig"/>
    <property type="match status" value="1"/>
</dbReference>
<keyword evidence="5" id="KW-0393">Immunoglobulin domain</keyword>
<protein>
    <submittedName>
        <fullName evidence="8">CD58 molecule</fullName>
    </submittedName>
</protein>